<evidence type="ECO:0000313" key="2">
    <source>
        <dbReference type="EMBL" id="ABM93384.1"/>
    </source>
</evidence>
<dbReference type="KEGG" id="mpt:Mpe_A0422"/>
<dbReference type="STRING" id="420662.Mpe_A0422"/>
<dbReference type="eggNOG" id="COG0265">
    <property type="taxonomic scope" value="Bacteria"/>
</dbReference>
<dbReference type="RefSeq" id="WP_011828022.1">
    <property type="nucleotide sequence ID" value="NC_008825.1"/>
</dbReference>
<evidence type="ECO:0000313" key="3">
    <source>
        <dbReference type="Proteomes" id="UP000000366"/>
    </source>
</evidence>
<name>A2SCU5_METPP</name>
<dbReference type="InterPro" id="IPR001940">
    <property type="entry name" value="Peptidase_S1C"/>
</dbReference>
<feature type="signal peptide" evidence="1">
    <location>
        <begin position="1"/>
        <end position="25"/>
    </location>
</feature>
<dbReference type="SUPFAM" id="SSF50494">
    <property type="entry name" value="Trypsin-like serine proteases"/>
    <property type="match status" value="1"/>
</dbReference>
<dbReference type="Gene3D" id="2.40.10.10">
    <property type="entry name" value="Trypsin-like serine proteases"/>
    <property type="match status" value="2"/>
</dbReference>
<keyword evidence="1" id="KW-0732">Signal</keyword>
<keyword evidence="2" id="KW-0378">Hydrolase</keyword>
<keyword evidence="3" id="KW-1185">Reference proteome</keyword>
<dbReference type="Pfam" id="PF13365">
    <property type="entry name" value="Trypsin_2"/>
    <property type="match status" value="1"/>
</dbReference>
<protein>
    <submittedName>
        <fullName evidence="2">Trypsin-like serine protease</fullName>
    </submittedName>
</protein>
<dbReference type="HOGENOM" id="CLU_609313_0_0_4"/>
<dbReference type="PANTHER" id="PTHR43019:SF23">
    <property type="entry name" value="PROTEASE DO-LIKE 5, CHLOROPLASTIC"/>
    <property type="match status" value="1"/>
</dbReference>
<dbReference type="Proteomes" id="UP000000366">
    <property type="component" value="Chromosome"/>
</dbReference>
<dbReference type="InterPro" id="IPR009003">
    <property type="entry name" value="Peptidase_S1_PA"/>
</dbReference>
<dbReference type="PANTHER" id="PTHR43019">
    <property type="entry name" value="SERINE ENDOPROTEASE DEGS"/>
    <property type="match status" value="1"/>
</dbReference>
<organism evidence="2 3">
    <name type="scientific">Methylibium petroleiphilum (strain ATCC BAA-1232 / LMG 22953 / PM1)</name>
    <dbReference type="NCBI Taxonomy" id="420662"/>
    <lineage>
        <taxon>Bacteria</taxon>
        <taxon>Pseudomonadati</taxon>
        <taxon>Pseudomonadota</taxon>
        <taxon>Betaproteobacteria</taxon>
        <taxon>Burkholderiales</taxon>
        <taxon>Sphaerotilaceae</taxon>
        <taxon>Methylibium</taxon>
    </lineage>
</organism>
<sequence length="471" mass="50582">MTRPRAWRQRALGLLFALASGAIGAQTAAPASAPSSAPLPGIGAPSVATAPLPVSPSAQRLYERARGQLLQVRTLLKGQDSQASVGSGFFVSDDGLIVTNYHVVSQVALQPDRYRLTYTRVDGREGALQLLGFDAIHDLALVKALPPNGPSRKSGVSVVDAAGEPLAFRAANDALAQGERIYSLGNPLDVGFAVLEGNYNGLVERSFYPSIFFGGALNSGMSGGPALDEAGRVVGVNVATRRDGQQVSFLVPAPFAQALVERARGAAPITAPVYPQLTAQLLAHQEAVVQRFVQQPWRSAGHPHYLIPVPQEDFMRCWGRSTPADTKGLEFERSDCEMDTQIFVSGSLLTGSLGARHEAYDGRKLGWLRFTERYSASFRNESFGRRNPKEFTAPQCSERFVDRDGLPLRAVLCLSAYKRLAGLYDVSVLVATLDQARVGAQGRLDARGVSFDNAMKLASHYLQGYGVKAAP</sequence>
<reference evidence="2 3" key="1">
    <citation type="journal article" date="2007" name="J. Bacteriol.">
        <title>Whole-genome analysis of the methyl tert-butyl ether-degrading beta-proteobacterium Methylibium petroleiphilum PM1.</title>
        <authorList>
            <person name="Kane S.R."/>
            <person name="Chakicherla A.Y."/>
            <person name="Chain P.S.G."/>
            <person name="Schmidt R."/>
            <person name="Shin M.W."/>
            <person name="Legler T.C."/>
            <person name="Scow K.M."/>
            <person name="Larimer F.W."/>
            <person name="Lucas S.M."/>
            <person name="Richardson P.M."/>
            <person name="Hristova K.R."/>
        </authorList>
    </citation>
    <scope>NUCLEOTIDE SEQUENCE [LARGE SCALE GENOMIC DNA]</scope>
    <source>
        <strain evidence="3">ATCC BAA-1232 / LMG 22953 / PM1</strain>
    </source>
</reference>
<gene>
    <name evidence="2" type="ordered locus">Mpe_A0422</name>
</gene>
<evidence type="ECO:0000256" key="1">
    <source>
        <dbReference type="SAM" id="SignalP"/>
    </source>
</evidence>
<keyword evidence="2" id="KW-0645">Protease</keyword>
<dbReference type="AlphaFoldDB" id="A2SCU5"/>
<dbReference type="GO" id="GO:0004252">
    <property type="term" value="F:serine-type endopeptidase activity"/>
    <property type="evidence" value="ECO:0007669"/>
    <property type="project" value="InterPro"/>
</dbReference>
<proteinExistence type="predicted"/>
<feature type="chain" id="PRO_5002646194" evidence="1">
    <location>
        <begin position="26"/>
        <end position="471"/>
    </location>
</feature>
<dbReference type="EMBL" id="CP000555">
    <property type="protein sequence ID" value="ABM93384.1"/>
    <property type="molecule type" value="Genomic_DNA"/>
</dbReference>
<dbReference type="PRINTS" id="PR00834">
    <property type="entry name" value="PROTEASES2C"/>
</dbReference>
<dbReference type="GO" id="GO:0006508">
    <property type="term" value="P:proteolysis"/>
    <property type="evidence" value="ECO:0007669"/>
    <property type="project" value="UniProtKB-KW"/>
</dbReference>
<accession>A2SCU5</accession>
<dbReference type="InterPro" id="IPR043504">
    <property type="entry name" value="Peptidase_S1_PA_chymotrypsin"/>
</dbReference>